<feature type="non-terminal residue" evidence="1">
    <location>
        <position position="219"/>
    </location>
</feature>
<evidence type="ECO:0000313" key="1">
    <source>
        <dbReference type="EMBL" id="KAJ1676407.1"/>
    </source>
</evidence>
<evidence type="ECO:0000313" key="2">
    <source>
        <dbReference type="Proteomes" id="UP001145114"/>
    </source>
</evidence>
<feature type="non-terminal residue" evidence="1">
    <location>
        <position position="1"/>
    </location>
</feature>
<dbReference type="Proteomes" id="UP001145114">
    <property type="component" value="Unassembled WGS sequence"/>
</dbReference>
<dbReference type="EMBL" id="JAMZIH010004154">
    <property type="protein sequence ID" value="KAJ1676407.1"/>
    <property type="molecule type" value="Genomic_DNA"/>
</dbReference>
<sequence length="219" mass="23068">GGGIELHDEVAIQAIDRNSCLEVLALYGTGLTSRTVIAALTQCSRLRHLEVVRTAGPEAPNLEQAVSDIPVFTASRIETLVISGISVDDQVFAALAQGSRALTKLGLVNIPSISTESLVSLLTSRSSAGSSGEDQSLGLKGLRIVDCPNVTDAILVPLADESLPHRESLLVLHIQGCEFTSAIAVGTCVKSLPNLSVLHITGTEMVPQQFHYTFEPSGD</sequence>
<gene>
    <name evidence="1" type="ORF">EV182_008248</name>
</gene>
<proteinExistence type="predicted"/>
<protein>
    <submittedName>
        <fullName evidence="1">Uncharacterized protein</fullName>
    </submittedName>
</protein>
<accession>A0ACC1HMA1</accession>
<comment type="caution">
    <text evidence="1">The sequence shown here is derived from an EMBL/GenBank/DDBJ whole genome shotgun (WGS) entry which is preliminary data.</text>
</comment>
<name>A0ACC1HMA1_9FUNG</name>
<keyword evidence="2" id="KW-1185">Reference proteome</keyword>
<reference evidence="1" key="1">
    <citation type="submission" date="2022-06" db="EMBL/GenBank/DDBJ databases">
        <title>Phylogenomic reconstructions and comparative analyses of Kickxellomycotina fungi.</title>
        <authorList>
            <person name="Reynolds N.K."/>
            <person name="Stajich J.E."/>
            <person name="Barry K."/>
            <person name="Grigoriev I.V."/>
            <person name="Crous P."/>
            <person name="Smith M.E."/>
        </authorList>
    </citation>
    <scope>NUCLEOTIDE SEQUENCE</scope>
    <source>
        <strain evidence="1">RSA 2271</strain>
    </source>
</reference>
<organism evidence="1 2">
    <name type="scientific">Spiromyces aspiralis</name>
    <dbReference type="NCBI Taxonomy" id="68401"/>
    <lineage>
        <taxon>Eukaryota</taxon>
        <taxon>Fungi</taxon>
        <taxon>Fungi incertae sedis</taxon>
        <taxon>Zoopagomycota</taxon>
        <taxon>Kickxellomycotina</taxon>
        <taxon>Kickxellomycetes</taxon>
        <taxon>Kickxellales</taxon>
        <taxon>Kickxellaceae</taxon>
        <taxon>Spiromyces</taxon>
    </lineage>
</organism>